<dbReference type="RefSeq" id="WP_159963532.1">
    <property type="nucleotide sequence ID" value="NZ_APKE01000001.1"/>
</dbReference>
<dbReference type="Pfam" id="PF13467">
    <property type="entry name" value="RHH_4"/>
    <property type="match status" value="1"/>
</dbReference>
<feature type="domain" description="Ribbon-helix-helix" evidence="1">
    <location>
        <begin position="6"/>
        <end position="69"/>
    </location>
</feature>
<keyword evidence="3" id="KW-1185">Reference proteome</keyword>
<organism evidence="2 3">
    <name type="scientific">Profundibacterium mesophilum KAUST100406-0324</name>
    <dbReference type="NCBI Taxonomy" id="1037889"/>
    <lineage>
        <taxon>Bacteria</taxon>
        <taxon>Pseudomonadati</taxon>
        <taxon>Pseudomonadota</taxon>
        <taxon>Alphaproteobacteria</taxon>
        <taxon>Rhodobacterales</taxon>
        <taxon>Roseobacteraceae</taxon>
        <taxon>Profundibacterium</taxon>
    </lineage>
</organism>
<proteinExistence type="predicted"/>
<dbReference type="InterPro" id="IPR038268">
    <property type="entry name" value="RHH_sf"/>
</dbReference>
<evidence type="ECO:0000313" key="3">
    <source>
        <dbReference type="Proteomes" id="UP000698242"/>
    </source>
</evidence>
<name>A0A921NT45_9RHOB</name>
<evidence type="ECO:0000259" key="1">
    <source>
        <dbReference type="Pfam" id="PF13467"/>
    </source>
</evidence>
<dbReference type="AlphaFoldDB" id="A0A921NT45"/>
<dbReference type="Proteomes" id="UP000698242">
    <property type="component" value="Unassembled WGS sequence"/>
</dbReference>
<comment type="caution">
    <text evidence="2">The sequence shown here is derived from an EMBL/GenBank/DDBJ whole genome shotgun (WGS) entry which is preliminary data.</text>
</comment>
<accession>A0A921NT45</accession>
<sequence>MSTAPLKRSLTLRGHRTSVSLEEPFWRAFKEIAQERGEPVNALAARIDAERAEGTGLASAIRLHVLAHYVTRAEAQTP</sequence>
<dbReference type="EMBL" id="APKE01000001">
    <property type="protein sequence ID" value="KAF0677555.1"/>
    <property type="molecule type" value="Genomic_DNA"/>
</dbReference>
<gene>
    <name evidence="2" type="ORF">PMES_00060</name>
</gene>
<dbReference type="InterPro" id="IPR027373">
    <property type="entry name" value="RHH_dom"/>
</dbReference>
<reference evidence="2" key="1">
    <citation type="submission" date="2013-03" db="EMBL/GenBank/DDBJ databases">
        <title>Genome Sequence of the Profundibacterium mesophilum strain KAUST100406-0324T from Red Sea, a novel genus in the family Rhodobacteraceae.</title>
        <authorList>
            <person name="Essack M."/>
            <person name="Alam I."/>
            <person name="Lafi F."/>
            <person name="Alawi W."/>
            <person name="Kamanu F."/>
            <person name="Al-Suwailem A."/>
            <person name="Lee O.O."/>
            <person name="Xu Y."/>
            <person name="Bajic V."/>
            <person name="Qian P.-Y."/>
            <person name="Archer J."/>
        </authorList>
    </citation>
    <scope>NUCLEOTIDE SEQUENCE</scope>
    <source>
        <strain evidence="2">KAUST100406-0324</strain>
    </source>
</reference>
<dbReference type="OrthoDB" id="7477016at2"/>
<dbReference type="Gene3D" id="1.10.3990.20">
    <property type="entry name" value="protein bp1543"/>
    <property type="match status" value="1"/>
</dbReference>
<evidence type="ECO:0000313" key="2">
    <source>
        <dbReference type="EMBL" id="KAF0677555.1"/>
    </source>
</evidence>
<protein>
    <recommendedName>
        <fullName evidence="1">Ribbon-helix-helix domain-containing protein</fullName>
    </recommendedName>
</protein>